<dbReference type="SMART" id="SM00382">
    <property type="entry name" value="AAA"/>
    <property type="match status" value="1"/>
</dbReference>
<name>A0A1I2BLU7_9BACT</name>
<evidence type="ECO:0000256" key="2">
    <source>
        <dbReference type="ARBA" id="ARBA00022741"/>
    </source>
</evidence>
<comment type="function">
    <text evidence="5">Part of the ABC transporter complex HmuTUV involved in hemin import. Responsible for energy coupling to the transport system.</text>
</comment>
<dbReference type="PANTHER" id="PTHR42794:SF1">
    <property type="entry name" value="HEMIN IMPORT ATP-BINDING PROTEIN HMUV"/>
    <property type="match status" value="1"/>
</dbReference>
<keyword evidence="2" id="KW-0547">Nucleotide-binding</keyword>
<dbReference type="CDD" id="cd03214">
    <property type="entry name" value="ABC_Iron-Siderophores_B12_Hemin"/>
    <property type="match status" value="1"/>
</dbReference>
<dbReference type="InterPro" id="IPR003593">
    <property type="entry name" value="AAA+_ATPase"/>
</dbReference>
<evidence type="ECO:0000256" key="3">
    <source>
        <dbReference type="ARBA" id="ARBA00022840"/>
    </source>
</evidence>
<keyword evidence="4" id="KW-1278">Translocase</keyword>
<dbReference type="SUPFAM" id="SSF52540">
    <property type="entry name" value="P-loop containing nucleoside triphosphate hydrolases"/>
    <property type="match status" value="1"/>
</dbReference>
<dbReference type="Proteomes" id="UP000198964">
    <property type="component" value="Unassembled WGS sequence"/>
</dbReference>
<evidence type="ECO:0000313" key="8">
    <source>
        <dbReference type="Proteomes" id="UP000198964"/>
    </source>
</evidence>
<gene>
    <name evidence="7" type="ORF">SAMN05216283_101430</name>
</gene>
<keyword evidence="1" id="KW-0813">Transport</keyword>
<dbReference type="EMBL" id="FONW01000001">
    <property type="protein sequence ID" value="SFE56200.1"/>
    <property type="molecule type" value="Genomic_DNA"/>
</dbReference>
<evidence type="ECO:0000256" key="1">
    <source>
        <dbReference type="ARBA" id="ARBA00022448"/>
    </source>
</evidence>
<dbReference type="STRING" id="655355.SAMN05216283_101430"/>
<dbReference type="PANTHER" id="PTHR42794">
    <property type="entry name" value="HEMIN IMPORT ATP-BINDING PROTEIN HMUV"/>
    <property type="match status" value="1"/>
</dbReference>
<evidence type="ECO:0000256" key="4">
    <source>
        <dbReference type="ARBA" id="ARBA00022967"/>
    </source>
</evidence>
<dbReference type="RefSeq" id="WP_093918172.1">
    <property type="nucleotide sequence ID" value="NZ_FONW01000001.1"/>
</dbReference>
<dbReference type="GO" id="GO:0005524">
    <property type="term" value="F:ATP binding"/>
    <property type="evidence" value="ECO:0007669"/>
    <property type="project" value="UniProtKB-KW"/>
</dbReference>
<dbReference type="PROSITE" id="PS00211">
    <property type="entry name" value="ABC_TRANSPORTER_1"/>
    <property type="match status" value="1"/>
</dbReference>
<protein>
    <submittedName>
        <fullName evidence="7">Iron complex transport system ATP-binding protein</fullName>
    </submittedName>
</protein>
<dbReference type="InterPro" id="IPR027417">
    <property type="entry name" value="P-loop_NTPase"/>
</dbReference>
<keyword evidence="3 7" id="KW-0067">ATP-binding</keyword>
<dbReference type="GO" id="GO:0016887">
    <property type="term" value="F:ATP hydrolysis activity"/>
    <property type="evidence" value="ECO:0007669"/>
    <property type="project" value="InterPro"/>
</dbReference>
<evidence type="ECO:0000256" key="5">
    <source>
        <dbReference type="ARBA" id="ARBA00037066"/>
    </source>
</evidence>
<reference evidence="7 8" key="1">
    <citation type="submission" date="2016-10" db="EMBL/GenBank/DDBJ databases">
        <authorList>
            <person name="de Groot N.N."/>
        </authorList>
    </citation>
    <scope>NUCLEOTIDE SEQUENCE [LARGE SCALE GENOMIC DNA]</scope>
    <source>
        <strain evidence="7 8">CGMCC 1.9156</strain>
    </source>
</reference>
<dbReference type="PROSITE" id="PS50893">
    <property type="entry name" value="ABC_TRANSPORTER_2"/>
    <property type="match status" value="1"/>
</dbReference>
<sequence>MSEAFFRIDNFSCGYPGFKLSGINLSLEKGSFNGIIGPNGSGKTTLFRGITSAIATLEGTISLKGQQLDRLSLKERAQQMAIVSQFVDVDQVSVEDYVLMGRMPYHGRFQFFESKDDYEIAHNYMQLTDVLKHKDKLMTELSGGEQQRAAIARALTQEPELLLLDEPTSHLDITHQVRILDLLHRLNQEMGLTVLMVVHDLNLASEYCDRLVLFNDGKLFTQGTPDEVLTFDTIEKVYRTPVITRTNPYSNKPVIFLVSEKMMKETKASES</sequence>
<dbReference type="InterPro" id="IPR003439">
    <property type="entry name" value="ABC_transporter-like_ATP-bd"/>
</dbReference>
<dbReference type="AlphaFoldDB" id="A0A1I2BLU7"/>
<organism evidence="7 8">
    <name type="scientific">Sunxiuqinia elliptica</name>
    <dbReference type="NCBI Taxonomy" id="655355"/>
    <lineage>
        <taxon>Bacteria</taxon>
        <taxon>Pseudomonadati</taxon>
        <taxon>Bacteroidota</taxon>
        <taxon>Bacteroidia</taxon>
        <taxon>Marinilabiliales</taxon>
        <taxon>Prolixibacteraceae</taxon>
        <taxon>Sunxiuqinia</taxon>
    </lineage>
</organism>
<dbReference type="FunFam" id="3.40.50.300:FF:000134">
    <property type="entry name" value="Iron-enterobactin ABC transporter ATP-binding protein"/>
    <property type="match status" value="1"/>
</dbReference>
<dbReference type="Gene3D" id="3.40.50.300">
    <property type="entry name" value="P-loop containing nucleotide triphosphate hydrolases"/>
    <property type="match status" value="1"/>
</dbReference>
<evidence type="ECO:0000313" key="7">
    <source>
        <dbReference type="EMBL" id="SFE56200.1"/>
    </source>
</evidence>
<dbReference type="Pfam" id="PF00005">
    <property type="entry name" value="ABC_tran"/>
    <property type="match status" value="1"/>
</dbReference>
<keyword evidence="8" id="KW-1185">Reference proteome</keyword>
<feature type="domain" description="ABC transporter" evidence="6">
    <location>
        <begin position="6"/>
        <end position="241"/>
    </location>
</feature>
<accession>A0A1I2BLU7</accession>
<evidence type="ECO:0000259" key="6">
    <source>
        <dbReference type="PROSITE" id="PS50893"/>
    </source>
</evidence>
<dbReference type="InterPro" id="IPR017871">
    <property type="entry name" value="ABC_transporter-like_CS"/>
</dbReference>
<proteinExistence type="predicted"/>